<gene>
    <name evidence="11" type="ORF">Scinn_24200</name>
</gene>
<dbReference type="SUPFAM" id="SSF55785">
    <property type="entry name" value="PYP-like sensor domain (PAS domain)"/>
    <property type="match status" value="1"/>
</dbReference>
<evidence type="ECO:0000256" key="1">
    <source>
        <dbReference type="ARBA" id="ARBA00000085"/>
    </source>
</evidence>
<evidence type="ECO:0000259" key="9">
    <source>
        <dbReference type="PROSITE" id="PS50109"/>
    </source>
</evidence>
<dbReference type="InterPro" id="IPR036890">
    <property type="entry name" value="HATPase_C_sf"/>
</dbReference>
<evidence type="ECO:0000313" key="12">
    <source>
        <dbReference type="Proteomes" id="UP000660554"/>
    </source>
</evidence>
<dbReference type="PRINTS" id="PR00344">
    <property type="entry name" value="BCTRLSENSOR"/>
</dbReference>
<feature type="domain" description="PAS" evidence="10">
    <location>
        <begin position="91"/>
        <end position="124"/>
    </location>
</feature>
<sequence>MGYGDMTDMTVGTNSAPGVATAAEERFRDAPEPPAAAADGLCGVPPQAVDSARARGAGPAARPVRTDRTAPAAPGTGFGPGPGYAVDPDCLPDGLVVADDTGRVVCFNAAAARITALAPEQALGAPIERALPLEDLEGRRWWALTDPYGGLATRRGQPERNLLLPGGREVLVSASYIRTHPTGPVRRLVVTLRGTEARRRTERSHAELIATVAHELRSPLTSVKGFTATLLAKWERFTDDQKRLMLETVDADANRVTRLITELLDISRIDSGRLEVRRQPVDIATAVGRHVQALTANGQAPERFLVSISRPLPDLWADPDKIDQILGNLLENAVRHGEGTVTIGVSPHEKGTAVTVSDEGPGIPEESMARVFTRFWRGSKRGGTGLGLYIVKGIVEAHGGTITVGRGPGGGAEFRFILPVSAPAYLTQ</sequence>
<protein>
    <recommendedName>
        <fullName evidence="3">histidine kinase</fullName>
        <ecNumber evidence="3">2.7.13.3</ecNumber>
    </recommendedName>
</protein>
<comment type="subcellular location">
    <subcellularLocation>
        <location evidence="2">Cell membrane</location>
    </subcellularLocation>
</comment>
<keyword evidence="6 11" id="KW-0418">Kinase</keyword>
<dbReference type="PANTHER" id="PTHR43711:SF1">
    <property type="entry name" value="HISTIDINE KINASE 1"/>
    <property type="match status" value="1"/>
</dbReference>
<comment type="catalytic activity">
    <reaction evidence="1">
        <text>ATP + protein L-histidine = ADP + protein N-phospho-L-histidine.</text>
        <dbReference type="EC" id="2.7.13.3"/>
    </reaction>
</comment>
<keyword evidence="7" id="KW-0902">Two-component regulatory system</keyword>
<feature type="region of interest" description="Disordered" evidence="8">
    <location>
        <begin position="55"/>
        <end position="82"/>
    </location>
</feature>
<proteinExistence type="predicted"/>
<dbReference type="Gene3D" id="3.30.450.20">
    <property type="entry name" value="PAS domain"/>
    <property type="match status" value="1"/>
</dbReference>
<dbReference type="EMBL" id="BNDV01000008">
    <property type="protein sequence ID" value="GHI12957.1"/>
    <property type="molecule type" value="Genomic_DNA"/>
</dbReference>
<evidence type="ECO:0000256" key="5">
    <source>
        <dbReference type="ARBA" id="ARBA00022679"/>
    </source>
</evidence>
<dbReference type="InterPro" id="IPR003594">
    <property type="entry name" value="HATPase_dom"/>
</dbReference>
<dbReference type="PANTHER" id="PTHR43711">
    <property type="entry name" value="TWO-COMPONENT HISTIDINE KINASE"/>
    <property type="match status" value="1"/>
</dbReference>
<dbReference type="SMART" id="SM00388">
    <property type="entry name" value="HisKA"/>
    <property type="match status" value="1"/>
</dbReference>
<dbReference type="Gene3D" id="1.10.287.130">
    <property type="match status" value="1"/>
</dbReference>
<dbReference type="InterPro" id="IPR003661">
    <property type="entry name" value="HisK_dim/P_dom"/>
</dbReference>
<evidence type="ECO:0000256" key="2">
    <source>
        <dbReference type="ARBA" id="ARBA00004236"/>
    </source>
</evidence>
<dbReference type="InterPro" id="IPR036097">
    <property type="entry name" value="HisK_dim/P_sf"/>
</dbReference>
<dbReference type="GO" id="GO:0016301">
    <property type="term" value="F:kinase activity"/>
    <property type="evidence" value="ECO:0007669"/>
    <property type="project" value="UniProtKB-KW"/>
</dbReference>
<evidence type="ECO:0000256" key="7">
    <source>
        <dbReference type="ARBA" id="ARBA00023012"/>
    </source>
</evidence>
<dbReference type="PROSITE" id="PS50109">
    <property type="entry name" value="HIS_KIN"/>
    <property type="match status" value="1"/>
</dbReference>
<keyword evidence="12" id="KW-1185">Reference proteome</keyword>
<dbReference type="SUPFAM" id="SSF55874">
    <property type="entry name" value="ATPase domain of HSP90 chaperone/DNA topoisomerase II/histidine kinase"/>
    <property type="match status" value="1"/>
</dbReference>
<dbReference type="InterPro" id="IPR004358">
    <property type="entry name" value="Sig_transdc_His_kin-like_C"/>
</dbReference>
<dbReference type="Gene3D" id="3.30.565.10">
    <property type="entry name" value="Histidine kinase-like ATPase, C-terminal domain"/>
    <property type="match status" value="1"/>
</dbReference>
<dbReference type="SMART" id="SM00387">
    <property type="entry name" value="HATPase_c"/>
    <property type="match status" value="1"/>
</dbReference>
<dbReference type="CDD" id="cd00082">
    <property type="entry name" value="HisKA"/>
    <property type="match status" value="1"/>
</dbReference>
<dbReference type="InterPro" id="IPR000014">
    <property type="entry name" value="PAS"/>
</dbReference>
<accession>A0ABQ3NJM5</accession>
<dbReference type="InterPro" id="IPR035965">
    <property type="entry name" value="PAS-like_dom_sf"/>
</dbReference>
<comment type="caution">
    <text evidence="11">The sequence shown here is derived from an EMBL/GenBank/DDBJ whole genome shotgun (WGS) entry which is preliminary data.</text>
</comment>
<keyword evidence="5" id="KW-0808">Transferase</keyword>
<dbReference type="Proteomes" id="UP000660554">
    <property type="component" value="Unassembled WGS sequence"/>
</dbReference>
<evidence type="ECO:0000256" key="4">
    <source>
        <dbReference type="ARBA" id="ARBA00022553"/>
    </source>
</evidence>
<organism evidence="11 12">
    <name type="scientific">Streptomyces virginiae</name>
    <name type="common">Streptomyces cinnamonensis</name>
    <dbReference type="NCBI Taxonomy" id="1961"/>
    <lineage>
        <taxon>Bacteria</taxon>
        <taxon>Bacillati</taxon>
        <taxon>Actinomycetota</taxon>
        <taxon>Actinomycetes</taxon>
        <taxon>Kitasatosporales</taxon>
        <taxon>Streptomycetaceae</taxon>
        <taxon>Streptomyces</taxon>
    </lineage>
</organism>
<dbReference type="InterPro" id="IPR050736">
    <property type="entry name" value="Sensor_HK_Regulatory"/>
</dbReference>
<evidence type="ECO:0000256" key="8">
    <source>
        <dbReference type="SAM" id="MobiDB-lite"/>
    </source>
</evidence>
<dbReference type="EC" id="2.7.13.3" evidence="3"/>
<feature type="domain" description="Histidine kinase" evidence="9">
    <location>
        <begin position="211"/>
        <end position="422"/>
    </location>
</feature>
<keyword evidence="4" id="KW-0597">Phosphoprotein</keyword>
<dbReference type="Pfam" id="PF00512">
    <property type="entry name" value="HisKA"/>
    <property type="match status" value="1"/>
</dbReference>
<name>A0ABQ3NJM5_STRVG</name>
<dbReference type="CDD" id="cd00075">
    <property type="entry name" value="HATPase"/>
    <property type="match status" value="1"/>
</dbReference>
<evidence type="ECO:0000256" key="6">
    <source>
        <dbReference type="ARBA" id="ARBA00022777"/>
    </source>
</evidence>
<dbReference type="Pfam" id="PF02518">
    <property type="entry name" value="HATPase_c"/>
    <property type="match status" value="1"/>
</dbReference>
<evidence type="ECO:0000259" key="10">
    <source>
        <dbReference type="PROSITE" id="PS50112"/>
    </source>
</evidence>
<dbReference type="InterPro" id="IPR005467">
    <property type="entry name" value="His_kinase_dom"/>
</dbReference>
<dbReference type="Pfam" id="PF00989">
    <property type="entry name" value="PAS"/>
    <property type="match status" value="1"/>
</dbReference>
<dbReference type="InterPro" id="IPR013767">
    <property type="entry name" value="PAS_fold"/>
</dbReference>
<dbReference type="SUPFAM" id="SSF47384">
    <property type="entry name" value="Homodimeric domain of signal transducing histidine kinase"/>
    <property type="match status" value="1"/>
</dbReference>
<evidence type="ECO:0000313" key="11">
    <source>
        <dbReference type="EMBL" id="GHI12957.1"/>
    </source>
</evidence>
<reference evidence="12" key="1">
    <citation type="submission" date="2020-09" db="EMBL/GenBank/DDBJ databases">
        <title>Whole genome shotgun sequence of Streptomyces cinnamonensis NBRC 15873.</title>
        <authorList>
            <person name="Komaki H."/>
            <person name="Tamura T."/>
        </authorList>
    </citation>
    <scope>NUCLEOTIDE SEQUENCE [LARGE SCALE GENOMIC DNA]</scope>
    <source>
        <strain evidence="12">NBRC 15873</strain>
    </source>
</reference>
<dbReference type="PROSITE" id="PS50112">
    <property type="entry name" value="PAS"/>
    <property type="match status" value="1"/>
</dbReference>
<evidence type="ECO:0000256" key="3">
    <source>
        <dbReference type="ARBA" id="ARBA00012438"/>
    </source>
</evidence>